<sequence>MLNNSYDVTVVRDEGTWCAVVDGIDGAQVWDDDFEGLESGIRAKLEELRGATDPDLAWHVNSDGDGE</sequence>
<evidence type="ECO:0000313" key="1">
    <source>
        <dbReference type="EMBL" id="HIW92035.1"/>
    </source>
</evidence>
<dbReference type="Proteomes" id="UP000824190">
    <property type="component" value="Unassembled WGS sequence"/>
</dbReference>
<dbReference type="EMBL" id="DXGC01000085">
    <property type="protein sequence ID" value="HIW92035.1"/>
    <property type="molecule type" value="Genomic_DNA"/>
</dbReference>
<reference evidence="1" key="2">
    <citation type="submission" date="2021-04" db="EMBL/GenBank/DDBJ databases">
        <authorList>
            <person name="Gilroy R."/>
        </authorList>
    </citation>
    <scope>NUCLEOTIDE SEQUENCE</scope>
    <source>
        <strain evidence="1">CHK32-1732</strain>
    </source>
</reference>
<name>A0A9D1RR48_9CORY</name>
<comment type="caution">
    <text evidence="1">The sequence shown here is derived from an EMBL/GenBank/DDBJ whole genome shotgun (WGS) entry which is preliminary data.</text>
</comment>
<accession>A0A9D1RR48</accession>
<reference evidence="1" key="1">
    <citation type="journal article" date="2021" name="PeerJ">
        <title>Extensive microbial diversity within the chicken gut microbiome revealed by metagenomics and culture.</title>
        <authorList>
            <person name="Gilroy R."/>
            <person name="Ravi A."/>
            <person name="Getino M."/>
            <person name="Pursley I."/>
            <person name="Horton D.L."/>
            <person name="Alikhan N.F."/>
            <person name="Baker D."/>
            <person name="Gharbi K."/>
            <person name="Hall N."/>
            <person name="Watson M."/>
            <person name="Adriaenssens E.M."/>
            <person name="Foster-Nyarko E."/>
            <person name="Jarju S."/>
            <person name="Secka A."/>
            <person name="Antonio M."/>
            <person name="Oren A."/>
            <person name="Chaudhuri R.R."/>
            <person name="La Ragione R."/>
            <person name="Hildebrand F."/>
            <person name="Pallen M.J."/>
        </authorList>
    </citation>
    <scope>NUCLEOTIDE SEQUENCE</scope>
    <source>
        <strain evidence="1">CHK32-1732</strain>
    </source>
</reference>
<organism evidence="1 2">
    <name type="scientific">Candidatus Corynebacterium avicola</name>
    <dbReference type="NCBI Taxonomy" id="2838527"/>
    <lineage>
        <taxon>Bacteria</taxon>
        <taxon>Bacillati</taxon>
        <taxon>Actinomycetota</taxon>
        <taxon>Actinomycetes</taxon>
        <taxon>Mycobacteriales</taxon>
        <taxon>Corynebacteriaceae</taxon>
        <taxon>Corynebacterium</taxon>
    </lineage>
</organism>
<proteinExistence type="predicted"/>
<protein>
    <recommendedName>
        <fullName evidence="3">DUF1902 domain-containing protein</fullName>
    </recommendedName>
</protein>
<evidence type="ECO:0000313" key="2">
    <source>
        <dbReference type="Proteomes" id="UP000824190"/>
    </source>
</evidence>
<evidence type="ECO:0008006" key="3">
    <source>
        <dbReference type="Google" id="ProtNLM"/>
    </source>
</evidence>
<gene>
    <name evidence="1" type="ORF">H9870_10280</name>
</gene>
<dbReference type="AlphaFoldDB" id="A0A9D1RR48"/>